<gene>
    <name evidence="7" type="ORF">SAMN05421756_1104</name>
</gene>
<keyword evidence="3" id="KW-0731">Sigma factor</keyword>
<dbReference type="InterPro" id="IPR013324">
    <property type="entry name" value="RNA_pol_sigma_r3/r4-like"/>
</dbReference>
<dbReference type="EMBL" id="FOFA01000010">
    <property type="protein sequence ID" value="SER20145.1"/>
    <property type="molecule type" value="Genomic_DNA"/>
</dbReference>
<dbReference type="InterPro" id="IPR039425">
    <property type="entry name" value="RNA_pol_sigma-70-like"/>
</dbReference>
<comment type="similarity">
    <text evidence="1">Belongs to the sigma-70 factor family. ECF subfamily.</text>
</comment>
<dbReference type="Pfam" id="PF04542">
    <property type="entry name" value="Sigma70_r2"/>
    <property type="match status" value="1"/>
</dbReference>
<dbReference type="AlphaFoldDB" id="A0A1H9M9K7"/>
<organism evidence="7 8">
    <name type="scientific">Microlunatus flavus</name>
    <dbReference type="NCBI Taxonomy" id="1036181"/>
    <lineage>
        <taxon>Bacteria</taxon>
        <taxon>Bacillati</taxon>
        <taxon>Actinomycetota</taxon>
        <taxon>Actinomycetes</taxon>
        <taxon>Propionibacteriales</taxon>
        <taxon>Propionibacteriaceae</taxon>
        <taxon>Microlunatus</taxon>
    </lineage>
</organism>
<dbReference type="Gene3D" id="1.10.1740.10">
    <property type="match status" value="1"/>
</dbReference>
<dbReference type="Gene3D" id="1.10.10.10">
    <property type="entry name" value="Winged helix-like DNA-binding domain superfamily/Winged helix DNA-binding domain"/>
    <property type="match status" value="1"/>
</dbReference>
<reference evidence="8" key="1">
    <citation type="submission" date="2016-10" db="EMBL/GenBank/DDBJ databases">
        <authorList>
            <person name="Varghese N."/>
            <person name="Submissions S."/>
        </authorList>
    </citation>
    <scope>NUCLEOTIDE SEQUENCE [LARGE SCALE GENOMIC DNA]</scope>
    <source>
        <strain evidence="8">CGMCC 4.6856</strain>
    </source>
</reference>
<evidence type="ECO:0000256" key="3">
    <source>
        <dbReference type="ARBA" id="ARBA00023082"/>
    </source>
</evidence>
<dbReference type="PANTHER" id="PTHR43133">
    <property type="entry name" value="RNA POLYMERASE ECF-TYPE SIGMA FACTO"/>
    <property type="match status" value="1"/>
</dbReference>
<evidence type="ECO:0000256" key="4">
    <source>
        <dbReference type="ARBA" id="ARBA00023125"/>
    </source>
</evidence>
<dbReference type="InterPro" id="IPR014284">
    <property type="entry name" value="RNA_pol_sigma-70_dom"/>
</dbReference>
<dbReference type="GO" id="GO:0016987">
    <property type="term" value="F:sigma factor activity"/>
    <property type="evidence" value="ECO:0007669"/>
    <property type="project" value="UniProtKB-KW"/>
</dbReference>
<sequence length="214" mass="22967">MSREPGGCHGRVGAVMDGGAGGAVEDSLSVRAGRLFAAYRGGDEAAMSDLVRALAPVLWHTVRGTRLDTAAAEDVLQTVWLSLVRHADTIVEPNAVLQWLVVSTKREAWRVSRVQDRARPEDVETTRAQQGDGSTPVAEQVADAESDDVLWRHVAELPERCRALLRVIAFAAKPDYAQIARALGMPVGSIGPTRGRCLAKLRLALAADPQWGSA</sequence>
<dbReference type="STRING" id="1036181.SAMN05421756_1104"/>
<dbReference type="NCBIfam" id="TIGR02937">
    <property type="entry name" value="sigma70-ECF"/>
    <property type="match status" value="1"/>
</dbReference>
<feature type="domain" description="RNA polymerase sigma-70 region 2" evidence="6">
    <location>
        <begin position="50"/>
        <end position="116"/>
    </location>
</feature>
<keyword evidence="2" id="KW-0805">Transcription regulation</keyword>
<evidence type="ECO:0000313" key="7">
    <source>
        <dbReference type="EMBL" id="SER20145.1"/>
    </source>
</evidence>
<evidence type="ECO:0000256" key="5">
    <source>
        <dbReference type="ARBA" id="ARBA00023163"/>
    </source>
</evidence>
<evidence type="ECO:0000313" key="8">
    <source>
        <dbReference type="Proteomes" id="UP000198504"/>
    </source>
</evidence>
<accession>A0A1H9M9K7</accession>
<dbReference type="InterPro" id="IPR013325">
    <property type="entry name" value="RNA_pol_sigma_r2"/>
</dbReference>
<keyword evidence="8" id="KW-1185">Reference proteome</keyword>
<dbReference type="SUPFAM" id="SSF88659">
    <property type="entry name" value="Sigma3 and sigma4 domains of RNA polymerase sigma factors"/>
    <property type="match status" value="1"/>
</dbReference>
<keyword evidence="5" id="KW-0804">Transcription</keyword>
<evidence type="ECO:0000259" key="6">
    <source>
        <dbReference type="Pfam" id="PF04542"/>
    </source>
</evidence>
<dbReference type="GO" id="GO:0003677">
    <property type="term" value="F:DNA binding"/>
    <property type="evidence" value="ECO:0007669"/>
    <property type="project" value="UniProtKB-KW"/>
</dbReference>
<name>A0A1H9M9K7_9ACTN</name>
<dbReference type="GO" id="GO:0006352">
    <property type="term" value="P:DNA-templated transcription initiation"/>
    <property type="evidence" value="ECO:0007669"/>
    <property type="project" value="InterPro"/>
</dbReference>
<proteinExistence type="inferred from homology"/>
<dbReference type="PANTHER" id="PTHR43133:SF8">
    <property type="entry name" value="RNA POLYMERASE SIGMA FACTOR HI_1459-RELATED"/>
    <property type="match status" value="1"/>
</dbReference>
<keyword evidence="4" id="KW-0238">DNA-binding</keyword>
<dbReference type="InterPro" id="IPR007627">
    <property type="entry name" value="RNA_pol_sigma70_r2"/>
</dbReference>
<evidence type="ECO:0000256" key="1">
    <source>
        <dbReference type="ARBA" id="ARBA00010641"/>
    </source>
</evidence>
<dbReference type="SUPFAM" id="SSF88946">
    <property type="entry name" value="Sigma2 domain of RNA polymerase sigma factors"/>
    <property type="match status" value="1"/>
</dbReference>
<evidence type="ECO:0000256" key="2">
    <source>
        <dbReference type="ARBA" id="ARBA00023015"/>
    </source>
</evidence>
<dbReference type="InterPro" id="IPR036388">
    <property type="entry name" value="WH-like_DNA-bd_sf"/>
</dbReference>
<dbReference type="Proteomes" id="UP000198504">
    <property type="component" value="Unassembled WGS sequence"/>
</dbReference>
<protein>
    <submittedName>
        <fullName evidence="7">RNA polymerase sigma factor, sigma-70 family</fullName>
    </submittedName>
</protein>